<dbReference type="GO" id="GO:0071897">
    <property type="term" value="P:DNA biosynthetic process"/>
    <property type="evidence" value="ECO:0007669"/>
    <property type="project" value="UniProtKB-ARBA"/>
</dbReference>
<dbReference type="EMBL" id="CAXKWB010013092">
    <property type="protein sequence ID" value="CAL4106581.1"/>
    <property type="molecule type" value="Genomic_DNA"/>
</dbReference>
<dbReference type="Pfam" id="PF00078">
    <property type="entry name" value="RVT_1"/>
    <property type="match status" value="1"/>
</dbReference>
<gene>
    <name evidence="2" type="ORF">MNOR_LOCUS18363</name>
</gene>
<dbReference type="SUPFAM" id="SSF56672">
    <property type="entry name" value="DNA/RNA polymerases"/>
    <property type="match status" value="1"/>
</dbReference>
<evidence type="ECO:0000313" key="3">
    <source>
        <dbReference type="Proteomes" id="UP001497623"/>
    </source>
</evidence>
<keyword evidence="3" id="KW-1185">Reference proteome</keyword>
<evidence type="ECO:0000313" key="2">
    <source>
        <dbReference type="EMBL" id="CAL4106581.1"/>
    </source>
</evidence>
<protein>
    <recommendedName>
        <fullName evidence="1">Reverse transcriptase domain-containing protein</fullName>
    </recommendedName>
</protein>
<dbReference type="InterPro" id="IPR043128">
    <property type="entry name" value="Rev_trsase/Diguanyl_cyclase"/>
</dbReference>
<sequence>MYENAKSQVSLNNILSDPFPCQVGVRQGENLSPLLFAIFLNDFNTFLSEKYSGLTKTTDSISNELQIYLKIFCLLYADDTLVLAESAKELQKALDSLNSYCQKWALNVNTDKTKVIIFSKGKITRFKSFKLGENT</sequence>
<dbReference type="InterPro" id="IPR043502">
    <property type="entry name" value="DNA/RNA_pol_sf"/>
</dbReference>
<name>A0AAV2R138_MEGNR</name>
<dbReference type="AlphaFoldDB" id="A0AAV2R138"/>
<dbReference type="PANTHER" id="PTHR47027">
    <property type="entry name" value="REVERSE TRANSCRIPTASE DOMAIN-CONTAINING PROTEIN"/>
    <property type="match status" value="1"/>
</dbReference>
<dbReference type="PROSITE" id="PS50878">
    <property type="entry name" value="RT_POL"/>
    <property type="match status" value="1"/>
</dbReference>
<dbReference type="Gene3D" id="3.30.70.270">
    <property type="match status" value="1"/>
</dbReference>
<feature type="domain" description="Reverse transcriptase" evidence="1">
    <location>
        <begin position="1"/>
        <end position="131"/>
    </location>
</feature>
<accession>A0AAV2R138</accession>
<dbReference type="PANTHER" id="PTHR47027:SF20">
    <property type="entry name" value="REVERSE TRANSCRIPTASE-LIKE PROTEIN WITH RNA-DIRECTED DNA POLYMERASE DOMAIN"/>
    <property type="match status" value="1"/>
</dbReference>
<evidence type="ECO:0000259" key="1">
    <source>
        <dbReference type="PROSITE" id="PS50878"/>
    </source>
</evidence>
<dbReference type="Proteomes" id="UP001497623">
    <property type="component" value="Unassembled WGS sequence"/>
</dbReference>
<proteinExistence type="predicted"/>
<organism evidence="2 3">
    <name type="scientific">Meganyctiphanes norvegica</name>
    <name type="common">Northern krill</name>
    <name type="synonym">Thysanopoda norvegica</name>
    <dbReference type="NCBI Taxonomy" id="48144"/>
    <lineage>
        <taxon>Eukaryota</taxon>
        <taxon>Metazoa</taxon>
        <taxon>Ecdysozoa</taxon>
        <taxon>Arthropoda</taxon>
        <taxon>Crustacea</taxon>
        <taxon>Multicrustacea</taxon>
        <taxon>Malacostraca</taxon>
        <taxon>Eumalacostraca</taxon>
        <taxon>Eucarida</taxon>
        <taxon>Euphausiacea</taxon>
        <taxon>Euphausiidae</taxon>
        <taxon>Meganyctiphanes</taxon>
    </lineage>
</organism>
<reference evidence="2 3" key="1">
    <citation type="submission" date="2024-05" db="EMBL/GenBank/DDBJ databases">
        <authorList>
            <person name="Wallberg A."/>
        </authorList>
    </citation>
    <scope>NUCLEOTIDE SEQUENCE [LARGE SCALE GENOMIC DNA]</scope>
</reference>
<dbReference type="InterPro" id="IPR000477">
    <property type="entry name" value="RT_dom"/>
</dbReference>
<feature type="non-terminal residue" evidence="2">
    <location>
        <position position="135"/>
    </location>
</feature>
<comment type="caution">
    <text evidence="2">The sequence shown here is derived from an EMBL/GenBank/DDBJ whole genome shotgun (WGS) entry which is preliminary data.</text>
</comment>